<keyword evidence="2" id="KW-1185">Reference proteome</keyword>
<gene>
    <name evidence="1" type="ORF">TIRI35C_1764</name>
</gene>
<proteinExistence type="predicted"/>
<evidence type="ECO:0000313" key="2">
    <source>
        <dbReference type="Proteomes" id="UP000516304"/>
    </source>
</evidence>
<dbReference type="RefSeq" id="WP_188202560.1">
    <property type="nucleotide sequence ID" value="NZ_LR881183.1"/>
</dbReference>
<organism evidence="1 2">
    <name type="scientific">Thermococcus camini</name>
    <dbReference type="NCBI Taxonomy" id="2016373"/>
    <lineage>
        <taxon>Archaea</taxon>
        <taxon>Methanobacteriati</taxon>
        <taxon>Methanobacteriota</taxon>
        <taxon>Thermococci</taxon>
        <taxon>Thermococcales</taxon>
        <taxon>Thermococcaceae</taxon>
        <taxon>Thermococcus</taxon>
    </lineage>
</organism>
<dbReference type="Proteomes" id="UP000516304">
    <property type="component" value="Chromosome TIRI35C"/>
</dbReference>
<reference evidence="1 2" key="1">
    <citation type="submission" date="2020-09" db="EMBL/GenBank/DDBJ databases">
        <authorList>
            <person name="Courtine D."/>
        </authorList>
    </citation>
    <scope>NUCLEOTIDE SEQUENCE [LARGE SCALE GENOMIC DNA]</scope>
    <source>
        <strain evidence="1 2">IRI35c</strain>
    </source>
</reference>
<dbReference type="AlphaFoldDB" id="A0A7G2DAB6"/>
<protein>
    <submittedName>
        <fullName evidence="1">Uncharacterized protein</fullName>
    </submittedName>
</protein>
<name>A0A7G2DAB6_9EURY</name>
<dbReference type="KEGG" id="tcq:TIRI35C_1764"/>
<sequence length="158" mass="18095">MGATAFIIVGSRPGWGYGLPNPGYVLILYENDAPSWELRPLYPEIEDENVVWISSIEHMLEDALVMIGIYVVGDKELRRKAEKIFGNLYKEITIGSRRDVEELRKLSKEVLQRYNIGLVVVPLKDSTIMDQLSVLDEYGDLWVSLNPPEKVLGERDEW</sequence>
<accession>A0A7G2DAB6</accession>
<evidence type="ECO:0000313" key="1">
    <source>
        <dbReference type="EMBL" id="CAD5244918.1"/>
    </source>
</evidence>
<dbReference type="GeneID" id="58919506"/>
<dbReference type="EMBL" id="LR881183">
    <property type="protein sequence ID" value="CAD5244918.1"/>
    <property type="molecule type" value="Genomic_DNA"/>
</dbReference>